<dbReference type="GO" id="GO:0016757">
    <property type="term" value="F:glycosyltransferase activity"/>
    <property type="evidence" value="ECO:0007669"/>
    <property type="project" value="InterPro"/>
</dbReference>
<accession>A0A9X9XC72</accession>
<keyword evidence="4" id="KW-1185">Reference proteome</keyword>
<comment type="caution">
    <text evidence="3">The sequence shown here is derived from an EMBL/GenBank/DDBJ whole genome shotgun (WGS) entry which is preliminary data.</text>
</comment>
<dbReference type="EMBL" id="JAAEDL010000011">
    <property type="protein sequence ID" value="MBR0681308.1"/>
    <property type="molecule type" value="Genomic_DNA"/>
</dbReference>
<evidence type="ECO:0000313" key="3">
    <source>
        <dbReference type="EMBL" id="MBR0681308.1"/>
    </source>
</evidence>
<sequence>MNPAARTVAHPTCDIGLVLAEAAGTDCGGPTVRVPRTVAALRALGLDAALVHDDVPQRLAHIVNIWPFADAYAALRRMKRRGLPVVFSPVLLLPGSGVREAVEGAAIPGIPDYETVLVRRLLGLADLVIALSTAEAACCEHLAGRPLPLALVPNPVEAPVFASADPAPFLRYAAARWSMDLGRGFVLAVGRIEPRKNQLRLISALAGGLPLVLLGHEADADYAAACRATAGAEVIFAGRLPPGSALLASAYAACRIFAHVATAEGAPLVALEAGAAGAPLMLSDHPAHREFLGPFARLVPALDVGAMRATLHDLWDHPPPAGQRRLQAIHVATAHGYLEHAATLARLYSTVMR</sequence>
<organism evidence="3 4">
    <name type="scientific">Neoroseomonas eburnea</name>
    <dbReference type="NCBI Taxonomy" id="1346889"/>
    <lineage>
        <taxon>Bacteria</taxon>
        <taxon>Pseudomonadati</taxon>
        <taxon>Pseudomonadota</taxon>
        <taxon>Alphaproteobacteria</taxon>
        <taxon>Acetobacterales</taxon>
        <taxon>Acetobacteraceae</taxon>
        <taxon>Neoroseomonas</taxon>
    </lineage>
</organism>
<evidence type="ECO:0000256" key="1">
    <source>
        <dbReference type="ARBA" id="ARBA00022679"/>
    </source>
</evidence>
<dbReference type="PANTHER" id="PTHR46401">
    <property type="entry name" value="GLYCOSYLTRANSFERASE WBBK-RELATED"/>
    <property type="match status" value="1"/>
</dbReference>
<dbReference type="Pfam" id="PF00534">
    <property type="entry name" value="Glycos_transf_1"/>
    <property type="match status" value="1"/>
</dbReference>
<feature type="domain" description="Glycosyl transferase family 1" evidence="2">
    <location>
        <begin position="182"/>
        <end position="296"/>
    </location>
</feature>
<dbReference type="GO" id="GO:0009103">
    <property type="term" value="P:lipopolysaccharide biosynthetic process"/>
    <property type="evidence" value="ECO:0007669"/>
    <property type="project" value="TreeGrafter"/>
</dbReference>
<dbReference type="RefSeq" id="WP_211846843.1">
    <property type="nucleotide sequence ID" value="NZ_JAAEDL010000011.1"/>
</dbReference>
<gene>
    <name evidence="3" type="ORF">GXW74_12505</name>
</gene>
<reference evidence="3" key="2">
    <citation type="journal article" date="2021" name="Syst. Appl. Microbiol.">
        <title>Roseomonas hellenica sp. nov., isolated from roots of wild-growing Alkanna tinctoria.</title>
        <authorList>
            <person name="Rat A."/>
            <person name="Naranjo H.D."/>
            <person name="Lebbe L."/>
            <person name="Cnockaert M."/>
            <person name="Krigas N."/>
            <person name="Grigoriadou K."/>
            <person name="Maloupa E."/>
            <person name="Willems A."/>
        </authorList>
    </citation>
    <scope>NUCLEOTIDE SEQUENCE</scope>
    <source>
        <strain evidence="3">LMG 31228</strain>
    </source>
</reference>
<protein>
    <submittedName>
        <fullName evidence="3">Glycosyltransferase family 4 protein</fullName>
    </submittedName>
</protein>
<keyword evidence="1" id="KW-0808">Transferase</keyword>
<dbReference type="SUPFAM" id="SSF53756">
    <property type="entry name" value="UDP-Glycosyltransferase/glycogen phosphorylase"/>
    <property type="match status" value="1"/>
</dbReference>
<dbReference type="Proteomes" id="UP001138709">
    <property type="component" value="Unassembled WGS sequence"/>
</dbReference>
<evidence type="ECO:0000259" key="2">
    <source>
        <dbReference type="Pfam" id="PF00534"/>
    </source>
</evidence>
<name>A0A9X9XC72_9PROT</name>
<evidence type="ECO:0000313" key="4">
    <source>
        <dbReference type="Proteomes" id="UP001138709"/>
    </source>
</evidence>
<dbReference type="Gene3D" id="3.40.50.2000">
    <property type="entry name" value="Glycogen Phosphorylase B"/>
    <property type="match status" value="2"/>
</dbReference>
<dbReference type="InterPro" id="IPR001296">
    <property type="entry name" value="Glyco_trans_1"/>
</dbReference>
<dbReference type="PANTHER" id="PTHR46401:SF2">
    <property type="entry name" value="GLYCOSYLTRANSFERASE WBBK-RELATED"/>
    <property type="match status" value="1"/>
</dbReference>
<dbReference type="AlphaFoldDB" id="A0A9X9XC72"/>
<reference evidence="3" key="1">
    <citation type="submission" date="2020-01" db="EMBL/GenBank/DDBJ databases">
        <authorList>
            <person name="Rat A."/>
        </authorList>
    </citation>
    <scope>NUCLEOTIDE SEQUENCE</scope>
    <source>
        <strain evidence="3">LMG 31228</strain>
    </source>
</reference>
<proteinExistence type="predicted"/>